<evidence type="ECO:0000256" key="1">
    <source>
        <dbReference type="SAM" id="SignalP"/>
    </source>
</evidence>
<dbReference type="PANTHER" id="PTHR43265">
    <property type="entry name" value="ESTERASE ESTD"/>
    <property type="match status" value="1"/>
</dbReference>
<feature type="signal peptide" evidence="1">
    <location>
        <begin position="1"/>
        <end position="21"/>
    </location>
</feature>
<organism evidence="3 4">
    <name type="scientific">Pseudopedobacter saltans</name>
    <dbReference type="NCBI Taxonomy" id="151895"/>
    <lineage>
        <taxon>Bacteria</taxon>
        <taxon>Pseudomonadati</taxon>
        <taxon>Bacteroidota</taxon>
        <taxon>Sphingobacteriia</taxon>
        <taxon>Sphingobacteriales</taxon>
        <taxon>Sphingobacteriaceae</taxon>
        <taxon>Pseudopedobacter</taxon>
    </lineage>
</organism>
<accession>A0A2W5F003</accession>
<dbReference type="Gene3D" id="3.40.50.1820">
    <property type="entry name" value="alpha/beta hydrolase"/>
    <property type="match status" value="1"/>
</dbReference>
<dbReference type="AlphaFoldDB" id="A0A2W5F003"/>
<gene>
    <name evidence="3" type="ORF">DI598_09425</name>
</gene>
<protein>
    <submittedName>
        <fullName evidence="3">Alpha/beta hydrolase</fullName>
    </submittedName>
</protein>
<dbReference type="SUPFAM" id="SSF53474">
    <property type="entry name" value="alpha/beta-Hydrolases"/>
    <property type="match status" value="1"/>
</dbReference>
<dbReference type="InterPro" id="IPR053145">
    <property type="entry name" value="AB_hydrolase_Est10"/>
</dbReference>
<feature type="domain" description="Serine aminopeptidase S33" evidence="2">
    <location>
        <begin position="81"/>
        <end position="162"/>
    </location>
</feature>
<dbReference type="InterPro" id="IPR029058">
    <property type="entry name" value="AB_hydrolase_fold"/>
</dbReference>
<sequence length="319" mass="35647">MKNLQLLFFIFSMSISVLVKSQTTDSTFVETPITLQTTTGKIYGTLTMPKTNQKIPVVLIVAGSGPTDRNCNSYAIGLNTNSYSQLAHELAKSDIASIRFDKRGIAESKDAGNEEKNLRFDMYINDANSWIELLRKDKRFSSIIVIGHSEGSLVGMVAGKNANKFISLDGAGEPANLILKKQLKAQMPEAYFEKVSLSLDTLTSGDTLKYVDPNLMMLFRPSVQPYMISWFKYDPQKEIKKLTIPILIVQGNRDLQVTEDDAKLLKEANSKAKMVVIDSMNHVLKDVSNDKTENLKSYSNPDLPIDHILVQKIVSFIKD</sequence>
<dbReference type="Pfam" id="PF12146">
    <property type="entry name" value="Hydrolase_4"/>
    <property type="match status" value="1"/>
</dbReference>
<dbReference type="EMBL" id="QFOI01000147">
    <property type="protein sequence ID" value="PZP48768.1"/>
    <property type="molecule type" value="Genomic_DNA"/>
</dbReference>
<dbReference type="PANTHER" id="PTHR43265:SF1">
    <property type="entry name" value="ESTERASE ESTD"/>
    <property type="match status" value="1"/>
</dbReference>
<keyword evidence="3" id="KW-0378">Hydrolase</keyword>
<reference evidence="3 4" key="1">
    <citation type="submission" date="2017-11" db="EMBL/GenBank/DDBJ databases">
        <title>Infants hospitalized years apart are colonized by the same room-sourced microbial strains.</title>
        <authorList>
            <person name="Brooks B."/>
            <person name="Olm M.R."/>
            <person name="Firek B.A."/>
            <person name="Baker R."/>
            <person name="Thomas B.C."/>
            <person name="Morowitz M.J."/>
            <person name="Banfield J.F."/>
        </authorList>
    </citation>
    <scope>NUCLEOTIDE SEQUENCE [LARGE SCALE GENOMIC DNA]</scope>
    <source>
        <strain evidence="3">S2_009_000_R2_76</strain>
    </source>
</reference>
<evidence type="ECO:0000313" key="4">
    <source>
        <dbReference type="Proteomes" id="UP000249645"/>
    </source>
</evidence>
<dbReference type="InterPro" id="IPR022742">
    <property type="entry name" value="Hydrolase_4"/>
</dbReference>
<evidence type="ECO:0000313" key="3">
    <source>
        <dbReference type="EMBL" id="PZP48768.1"/>
    </source>
</evidence>
<comment type="caution">
    <text evidence="3">The sequence shown here is derived from an EMBL/GenBank/DDBJ whole genome shotgun (WGS) entry which is preliminary data.</text>
</comment>
<dbReference type="GO" id="GO:0052689">
    <property type="term" value="F:carboxylic ester hydrolase activity"/>
    <property type="evidence" value="ECO:0007669"/>
    <property type="project" value="TreeGrafter"/>
</dbReference>
<name>A0A2W5F003_9SPHI</name>
<keyword evidence="1" id="KW-0732">Signal</keyword>
<feature type="chain" id="PRO_5015978506" evidence="1">
    <location>
        <begin position="22"/>
        <end position="319"/>
    </location>
</feature>
<dbReference type="Proteomes" id="UP000249645">
    <property type="component" value="Unassembled WGS sequence"/>
</dbReference>
<evidence type="ECO:0000259" key="2">
    <source>
        <dbReference type="Pfam" id="PF12146"/>
    </source>
</evidence>
<proteinExistence type="predicted"/>